<dbReference type="PANTHER" id="PTHR11067">
    <property type="entry name" value="INOSINE TRIPHOSPHATE PYROPHOSPHATASE/HAM1 PROTEIN"/>
    <property type="match status" value="1"/>
</dbReference>
<dbReference type="EC" id="3.6.1.66" evidence="10"/>
<dbReference type="GO" id="GO:0005829">
    <property type="term" value="C:cytosol"/>
    <property type="evidence" value="ECO:0007669"/>
    <property type="project" value="TreeGrafter"/>
</dbReference>
<comment type="catalytic activity">
    <reaction evidence="10">
        <text>ITP + H2O = IMP + diphosphate + H(+)</text>
        <dbReference type="Rhea" id="RHEA:29399"/>
        <dbReference type="ChEBI" id="CHEBI:15377"/>
        <dbReference type="ChEBI" id="CHEBI:15378"/>
        <dbReference type="ChEBI" id="CHEBI:33019"/>
        <dbReference type="ChEBI" id="CHEBI:58053"/>
        <dbReference type="ChEBI" id="CHEBI:61402"/>
        <dbReference type="EC" id="3.6.1.66"/>
    </reaction>
</comment>
<dbReference type="GO" id="GO:0009117">
    <property type="term" value="P:nucleotide metabolic process"/>
    <property type="evidence" value="ECO:0007669"/>
    <property type="project" value="UniProtKB-KW"/>
</dbReference>
<feature type="binding site" evidence="10">
    <location>
        <begin position="153"/>
        <end position="156"/>
    </location>
    <ligand>
        <name>substrate</name>
    </ligand>
</feature>
<evidence type="ECO:0000256" key="4">
    <source>
        <dbReference type="ARBA" id="ARBA00022741"/>
    </source>
</evidence>
<evidence type="ECO:0000256" key="2">
    <source>
        <dbReference type="ARBA" id="ARBA00011738"/>
    </source>
</evidence>
<keyword evidence="6 10" id="KW-0460">Magnesium</keyword>
<name>A0A7C2WE21_9BACT</name>
<sequence>MRKRRVVLASSNPGKLRELQSLLPPEVEVVSAAEAGVTLPPETGSTFAENALLKARAAAQQSGLIAIADDSGLEVDALGGEPGVRSARYAGPRASDADNIALLLKRLEGVPEGRRTARFRAAVALVAPGGSEFLGEGVLEGQIVHAPRGQGGFGYDPVFQPLGENRTVAEMTLEEKNRVSHRAQALRQVIEALHVWLDREESSERAASAGVPDGCEKDDGGIP</sequence>
<evidence type="ECO:0000256" key="6">
    <source>
        <dbReference type="ARBA" id="ARBA00022842"/>
    </source>
</evidence>
<dbReference type="AlphaFoldDB" id="A0A7C2WE21"/>
<feature type="binding site" evidence="10">
    <location>
        <begin position="181"/>
        <end position="182"/>
    </location>
    <ligand>
        <name>substrate</name>
    </ligand>
</feature>
<dbReference type="HAMAP" id="MF_01405">
    <property type="entry name" value="Non_canon_purine_NTPase"/>
    <property type="match status" value="1"/>
</dbReference>
<dbReference type="GO" id="GO:0035870">
    <property type="term" value="F:dITP diphosphatase activity"/>
    <property type="evidence" value="ECO:0007669"/>
    <property type="project" value="UniProtKB-UniRule"/>
</dbReference>
<dbReference type="GO" id="GO:0036222">
    <property type="term" value="F:XTP diphosphatase activity"/>
    <property type="evidence" value="ECO:0007669"/>
    <property type="project" value="UniProtKB-UniRule"/>
</dbReference>
<comment type="caution">
    <text evidence="13">The sequence shown here is derived from an EMBL/GenBank/DDBJ whole genome shotgun (WGS) entry which is preliminary data.</text>
</comment>
<keyword evidence="3 10" id="KW-0479">Metal-binding</keyword>
<dbReference type="GO" id="GO:0009146">
    <property type="term" value="P:purine nucleoside triphosphate catabolic process"/>
    <property type="evidence" value="ECO:0007669"/>
    <property type="project" value="UniProtKB-UniRule"/>
</dbReference>
<feature type="region of interest" description="Disordered" evidence="12">
    <location>
        <begin position="202"/>
        <end position="223"/>
    </location>
</feature>
<keyword evidence="4 10" id="KW-0547">Nucleotide-binding</keyword>
<protein>
    <recommendedName>
        <fullName evidence="10">dITP/XTP pyrophosphatase</fullName>
        <ecNumber evidence="10">3.6.1.66</ecNumber>
    </recommendedName>
    <alternativeName>
        <fullName evidence="10">Non-canonical purine NTP pyrophosphatase</fullName>
    </alternativeName>
    <alternativeName>
        <fullName evidence="10">Non-standard purine NTP pyrophosphatase</fullName>
    </alternativeName>
    <alternativeName>
        <fullName evidence="10">Nucleoside-triphosphate diphosphatase</fullName>
    </alternativeName>
    <alternativeName>
        <fullName evidence="10">Nucleoside-triphosphate pyrophosphatase</fullName>
        <shortName evidence="10">NTPase</shortName>
    </alternativeName>
</protein>
<dbReference type="FunFam" id="3.90.950.10:FF:000001">
    <property type="entry name" value="dITP/XTP pyrophosphatase"/>
    <property type="match status" value="1"/>
</dbReference>
<comment type="caution">
    <text evidence="10">Lacks conserved residue(s) required for the propagation of feature annotation.</text>
</comment>
<comment type="similarity">
    <text evidence="1 10 11">Belongs to the HAM1 NTPase family.</text>
</comment>
<dbReference type="GO" id="GO:0000166">
    <property type="term" value="F:nucleotide binding"/>
    <property type="evidence" value="ECO:0007669"/>
    <property type="project" value="UniProtKB-KW"/>
</dbReference>
<keyword evidence="7 10" id="KW-0546">Nucleotide metabolism</keyword>
<comment type="function">
    <text evidence="10">Pyrophosphatase that catalyzes the hydrolysis of nucleoside triphosphates to their monophosphate derivatives, with a high preference for the non-canonical purine nucleotides XTP (xanthosine triphosphate), dITP (deoxyinosine triphosphate) and ITP. Seems to function as a house-cleaning enzyme that removes non-canonical purine nucleotides from the nucleotide pool, thus preventing their incorporation into DNA/RNA and avoiding chromosomal lesions.</text>
</comment>
<reference evidence="13" key="1">
    <citation type="journal article" date="2020" name="mSystems">
        <title>Genome- and Community-Level Interaction Insights into Carbon Utilization and Element Cycling Functions of Hydrothermarchaeota in Hydrothermal Sediment.</title>
        <authorList>
            <person name="Zhou Z."/>
            <person name="Liu Y."/>
            <person name="Xu W."/>
            <person name="Pan J."/>
            <person name="Luo Z.H."/>
            <person name="Li M."/>
        </authorList>
    </citation>
    <scope>NUCLEOTIDE SEQUENCE [LARGE SCALE GENOMIC DNA]</scope>
    <source>
        <strain evidence="13">SpSt-192</strain>
    </source>
</reference>
<dbReference type="GO" id="GO:0036220">
    <property type="term" value="F:ITP diphosphatase activity"/>
    <property type="evidence" value="ECO:0007669"/>
    <property type="project" value="UniProtKB-UniRule"/>
</dbReference>
<dbReference type="EMBL" id="DSID01000418">
    <property type="protein sequence ID" value="HEX70690.1"/>
    <property type="molecule type" value="Genomic_DNA"/>
</dbReference>
<feature type="active site" description="Proton acceptor" evidence="10">
    <location>
        <position position="70"/>
    </location>
</feature>
<feature type="binding site" evidence="10">
    <location>
        <position position="176"/>
    </location>
    <ligand>
        <name>substrate</name>
    </ligand>
</feature>
<dbReference type="GO" id="GO:0017111">
    <property type="term" value="F:ribonucleoside triphosphate phosphatase activity"/>
    <property type="evidence" value="ECO:0007669"/>
    <property type="project" value="InterPro"/>
</dbReference>
<evidence type="ECO:0000256" key="1">
    <source>
        <dbReference type="ARBA" id="ARBA00008023"/>
    </source>
</evidence>
<evidence type="ECO:0000313" key="13">
    <source>
        <dbReference type="EMBL" id="HEX70690.1"/>
    </source>
</evidence>
<dbReference type="Gene3D" id="3.90.950.10">
    <property type="match status" value="1"/>
</dbReference>
<evidence type="ECO:0000256" key="10">
    <source>
        <dbReference type="HAMAP-Rule" id="MF_01405"/>
    </source>
</evidence>
<feature type="binding site" evidence="10">
    <location>
        <position position="71"/>
    </location>
    <ligand>
        <name>substrate</name>
    </ligand>
</feature>
<evidence type="ECO:0000256" key="3">
    <source>
        <dbReference type="ARBA" id="ARBA00022723"/>
    </source>
</evidence>
<evidence type="ECO:0000256" key="11">
    <source>
        <dbReference type="RuleBase" id="RU003781"/>
    </source>
</evidence>
<keyword evidence="5 10" id="KW-0378">Hydrolase</keyword>
<organism evidence="13">
    <name type="scientific">Thermorudis sp</name>
    <dbReference type="NCBI Taxonomy" id="1969470"/>
    <lineage>
        <taxon>Bacteria</taxon>
        <taxon>Pseudomonadati</taxon>
        <taxon>Thermomicrobiota</taxon>
        <taxon>Thermomicrobia</taxon>
        <taxon>Thermomicrobia incertae sedis</taxon>
        <taxon>Thermorudis</taxon>
    </lineage>
</organism>
<feature type="compositionally biased region" description="Basic and acidic residues" evidence="12">
    <location>
        <begin position="214"/>
        <end position="223"/>
    </location>
</feature>
<evidence type="ECO:0000256" key="5">
    <source>
        <dbReference type="ARBA" id="ARBA00022801"/>
    </source>
</evidence>
<feature type="binding site" evidence="10">
    <location>
        <begin position="10"/>
        <end position="15"/>
    </location>
    <ligand>
        <name>substrate</name>
    </ligand>
</feature>
<comment type="subunit">
    <text evidence="2 10">Homodimer.</text>
</comment>
<dbReference type="InterPro" id="IPR020922">
    <property type="entry name" value="dITP/XTP_pyrophosphatase"/>
</dbReference>
<evidence type="ECO:0000256" key="7">
    <source>
        <dbReference type="ARBA" id="ARBA00023080"/>
    </source>
</evidence>
<dbReference type="CDD" id="cd00515">
    <property type="entry name" value="HAM1"/>
    <property type="match status" value="1"/>
</dbReference>
<accession>A0A7C2WE21</accession>
<dbReference type="PANTHER" id="PTHR11067:SF9">
    <property type="entry name" value="INOSINE TRIPHOSPHATE PYROPHOSPHATASE"/>
    <property type="match status" value="1"/>
</dbReference>
<evidence type="ECO:0000256" key="9">
    <source>
        <dbReference type="ARBA" id="ARBA00052017"/>
    </source>
</evidence>
<dbReference type="Pfam" id="PF01725">
    <property type="entry name" value="Ham1p_like"/>
    <property type="match status" value="1"/>
</dbReference>
<evidence type="ECO:0000256" key="12">
    <source>
        <dbReference type="SAM" id="MobiDB-lite"/>
    </source>
</evidence>
<dbReference type="NCBIfam" id="TIGR00042">
    <property type="entry name" value="RdgB/HAM1 family non-canonical purine NTP pyrophosphatase"/>
    <property type="match status" value="1"/>
</dbReference>
<gene>
    <name evidence="13" type="primary">rdgB</name>
    <name evidence="13" type="ORF">ENP13_05545</name>
</gene>
<comment type="cofactor">
    <cofactor evidence="10">
        <name>Mg(2+)</name>
        <dbReference type="ChEBI" id="CHEBI:18420"/>
    </cofactor>
    <text evidence="10">Binds 1 Mg(2+) ion per subunit.</text>
</comment>
<comment type="catalytic activity">
    <reaction evidence="8 10">
        <text>dITP + H2O = dIMP + diphosphate + H(+)</text>
        <dbReference type="Rhea" id="RHEA:28342"/>
        <dbReference type="ChEBI" id="CHEBI:15377"/>
        <dbReference type="ChEBI" id="CHEBI:15378"/>
        <dbReference type="ChEBI" id="CHEBI:33019"/>
        <dbReference type="ChEBI" id="CHEBI:61194"/>
        <dbReference type="ChEBI" id="CHEBI:61382"/>
        <dbReference type="EC" id="3.6.1.66"/>
    </reaction>
</comment>
<evidence type="ECO:0000256" key="8">
    <source>
        <dbReference type="ARBA" id="ARBA00051875"/>
    </source>
</evidence>
<dbReference type="SUPFAM" id="SSF52972">
    <property type="entry name" value="ITPase-like"/>
    <property type="match status" value="1"/>
</dbReference>
<feature type="binding site" evidence="10">
    <location>
        <position position="70"/>
    </location>
    <ligand>
        <name>Mg(2+)</name>
        <dbReference type="ChEBI" id="CHEBI:18420"/>
    </ligand>
</feature>
<dbReference type="InterPro" id="IPR002637">
    <property type="entry name" value="RdgB/HAM1"/>
</dbReference>
<proteinExistence type="inferred from homology"/>
<dbReference type="GO" id="GO:0046872">
    <property type="term" value="F:metal ion binding"/>
    <property type="evidence" value="ECO:0007669"/>
    <property type="project" value="UniProtKB-KW"/>
</dbReference>
<dbReference type="InterPro" id="IPR029001">
    <property type="entry name" value="ITPase-like_fam"/>
</dbReference>
<comment type="catalytic activity">
    <reaction evidence="9 10">
        <text>XTP + H2O = XMP + diphosphate + H(+)</text>
        <dbReference type="Rhea" id="RHEA:28610"/>
        <dbReference type="ChEBI" id="CHEBI:15377"/>
        <dbReference type="ChEBI" id="CHEBI:15378"/>
        <dbReference type="ChEBI" id="CHEBI:33019"/>
        <dbReference type="ChEBI" id="CHEBI:57464"/>
        <dbReference type="ChEBI" id="CHEBI:61314"/>
        <dbReference type="EC" id="3.6.1.66"/>
    </reaction>
</comment>